<dbReference type="GO" id="GO:0042026">
    <property type="term" value="P:protein refolding"/>
    <property type="evidence" value="ECO:0007669"/>
    <property type="project" value="TreeGrafter"/>
</dbReference>
<dbReference type="Pfam" id="PF00684">
    <property type="entry name" value="DnaJ_CXXCXGXG"/>
    <property type="match status" value="1"/>
</dbReference>
<evidence type="ECO:0000256" key="7">
    <source>
        <dbReference type="ARBA" id="ARBA00067609"/>
    </source>
</evidence>
<feature type="binding site" evidence="8">
    <location>
        <position position="181"/>
    </location>
    <ligand>
        <name>Zn(2+)</name>
        <dbReference type="ChEBI" id="CHEBI:29105"/>
        <label>2</label>
    </ligand>
</feature>
<dbReference type="SUPFAM" id="SSF46565">
    <property type="entry name" value="Chaperone J-domain"/>
    <property type="match status" value="1"/>
</dbReference>
<keyword evidence="8" id="KW-0963">Cytoplasm</keyword>
<keyword evidence="8" id="KW-0235">DNA replication</keyword>
<evidence type="ECO:0000259" key="11">
    <source>
        <dbReference type="PROSITE" id="PS51188"/>
    </source>
</evidence>
<keyword evidence="1 8" id="KW-0479">Metal-binding</keyword>
<dbReference type="FunFam" id="2.10.230.10:FF:000002">
    <property type="entry name" value="Molecular chaperone DnaJ"/>
    <property type="match status" value="1"/>
</dbReference>
<gene>
    <name evidence="8" type="primary">dnaJ</name>
    <name evidence="12" type="ORF">UV12_C0006G0016</name>
</gene>
<feature type="repeat" description="CXXCXGXG motif" evidence="8">
    <location>
        <begin position="178"/>
        <end position="185"/>
    </location>
</feature>
<dbReference type="Pfam" id="PF01556">
    <property type="entry name" value="DnaJ_C"/>
    <property type="match status" value="1"/>
</dbReference>
<feature type="binding site" evidence="8">
    <location>
        <position position="178"/>
    </location>
    <ligand>
        <name>Zn(2+)</name>
        <dbReference type="ChEBI" id="CHEBI:29105"/>
        <label>2</label>
    </ligand>
</feature>
<dbReference type="GO" id="GO:0031072">
    <property type="term" value="F:heat shock protein binding"/>
    <property type="evidence" value="ECO:0007669"/>
    <property type="project" value="InterPro"/>
</dbReference>
<dbReference type="Gene3D" id="2.10.230.10">
    <property type="entry name" value="Heat shock protein DnaJ, cysteine-rich domain"/>
    <property type="match status" value="1"/>
</dbReference>
<evidence type="ECO:0000256" key="8">
    <source>
        <dbReference type="HAMAP-Rule" id="MF_01152"/>
    </source>
</evidence>
<dbReference type="PRINTS" id="PR00625">
    <property type="entry name" value="JDOMAIN"/>
</dbReference>
<feature type="repeat" description="CXXCXGXG motif" evidence="8">
    <location>
        <begin position="161"/>
        <end position="168"/>
    </location>
</feature>
<dbReference type="PROSITE" id="PS50076">
    <property type="entry name" value="DNAJ_2"/>
    <property type="match status" value="1"/>
</dbReference>
<dbReference type="CDD" id="cd06257">
    <property type="entry name" value="DnaJ"/>
    <property type="match status" value="1"/>
</dbReference>
<dbReference type="Pfam" id="PF00226">
    <property type="entry name" value="DnaJ"/>
    <property type="match status" value="1"/>
</dbReference>
<name>A0A0G0ZFX0_9BACT</name>
<dbReference type="SUPFAM" id="SSF57938">
    <property type="entry name" value="DnaJ/Hsp40 cysteine-rich domain"/>
    <property type="match status" value="1"/>
</dbReference>
<dbReference type="InterPro" id="IPR036869">
    <property type="entry name" value="J_dom_sf"/>
</dbReference>
<dbReference type="STRING" id="1618756.UV12_C0006G0016"/>
<dbReference type="PATRIC" id="fig|1618756.3.peg.438"/>
<evidence type="ECO:0000313" key="13">
    <source>
        <dbReference type="Proteomes" id="UP000034704"/>
    </source>
</evidence>
<dbReference type="SMART" id="SM00271">
    <property type="entry name" value="DnaJ"/>
    <property type="match status" value="1"/>
</dbReference>
<evidence type="ECO:0000256" key="5">
    <source>
        <dbReference type="ARBA" id="ARBA00023186"/>
    </source>
</evidence>
<dbReference type="InterPro" id="IPR012724">
    <property type="entry name" value="DnaJ"/>
</dbReference>
<feature type="binding site" evidence="8">
    <location>
        <position position="207"/>
    </location>
    <ligand>
        <name>Zn(2+)</name>
        <dbReference type="ChEBI" id="CHEBI:29105"/>
        <label>2</label>
    </ligand>
</feature>
<feature type="binding site" evidence="8">
    <location>
        <position position="161"/>
    </location>
    <ligand>
        <name>Zn(2+)</name>
        <dbReference type="ChEBI" id="CHEBI:29105"/>
        <label>1</label>
    </ligand>
</feature>
<evidence type="ECO:0000259" key="10">
    <source>
        <dbReference type="PROSITE" id="PS50076"/>
    </source>
</evidence>
<dbReference type="HAMAP" id="MF_01152">
    <property type="entry name" value="DnaJ"/>
    <property type="match status" value="1"/>
</dbReference>
<protein>
    <recommendedName>
        <fullName evidence="7 8">Chaperone protein DnaJ</fullName>
    </recommendedName>
</protein>
<dbReference type="InterPro" id="IPR018253">
    <property type="entry name" value="DnaJ_domain_CS"/>
</dbReference>
<dbReference type="NCBIfam" id="TIGR02349">
    <property type="entry name" value="DnaJ_bact"/>
    <property type="match status" value="1"/>
</dbReference>
<feature type="binding site" evidence="8">
    <location>
        <position position="218"/>
    </location>
    <ligand>
        <name>Zn(2+)</name>
        <dbReference type="ChEBI" id="CHEBI:29105"/>
        <label>1</label>
    </ligand>
</feature>
<dbReference type="NCBIfam" id="NF008035">
    <property type="entry name" value="PRK10767.1"/>
    <property type="match status" value="1"/>
</dbReference>
<dbReference type="GO" id="GO:0051082">
    <property type="term" value="F:unfolded protein binding"/>
    <property type="evidence" value="ECO:0007669"/>
    <property type="project" value="UniProtKB-UniRule"/>
</dbReference>
<keyword evidence="4 8" id="KW-0862">Zinc</keyword>
<dbReference type="CDD" id="cd10747">
    <property type="entry name" value="DnaJ_C"/>
    <property type="match status" value="1"/>
</dbReference>
<evidence type="ECO:0000256" key="1">
    <source>
        <dbReference type="ARBA" id="ARBA00022723"/>
    </source>
</evidence>
<feature type="binding site" evidence="8">
    <location>
        <position position="164"/>
    </location>
    <ligand>
        <name>Zn(2+)</name>
        <dbReference type="ChEBI" id="CHEBI:29105"/>
        <label>1</label>
    </ligand>
</feature>
<dbReference type="PROSITE" id="PS00636">
    <property type="entry name" value="DNAJ_1"/>
    <property type="match status" value="1"/>
</dbReference>
<dbReference type="PROSITE" id="PS51188">
    <property type="entry name" value="ZF_CR"/>
    <property type="match status" value="1"/>
</dbReference>
<dbReference type="FunFam" id="2.60.260.20:FF:000005">
    <property type="entry name" value="Chaperone protein dnaJ 1, mitochondrial"/>
    <property type="match status" value="1"/>
</dbReference>
<accession>A0A0G0ZFX0</accession>
<dbReference type="InterPro" id="IPR008971">
    <property type="entry name" value="HSP40/DnaJ_pept-bd"/>
</dbReference>
<keyword evidence="8" id="KW-0346">Stress response</keyword>
<comment type="subcellular location">
    <subcellularLocation>
        <location evidence="8">Cytoplasm</location>
    </subcellularLocation>
</comment>
<dbReference type="InterPro" id="IPR001305">
    <property type="entry name" value="HSP_DnaJ_Cys-rich_dom"/>
</dbReference>
<evidence type="ECO:0000256" key="9">
    <source>
        <dbReference type="PROSITE-ProRule" id="PRU00546"/>
    </source>
</evidence>
<dbReference type="GO" id="GO:0005524">
    <property type="term" value="F:ATP binding"/>
    <property type="evidence" value="ECO:0007669"/>
    <property type="project" value="InterPro"/>
</dbReference>
<feature type="zinc finger region" description="CR-type" evidence="9">
    <location>
        <begin position="148"/>
        <end position="230"/>
    </location>
</feature>
<dbReference type="GO" id="GO:0006260">
    <property type="term" value="P:DNA replication"/>
    <property type="evidence" value="ECO:0007669"/>
    <property type="project" value="UniProtKB-KW"/>
</dbReference>
<dbReference type="PANTHER" id="PTHR43096:SF52">
    <property type="entry name" value="DNAJ HOMOLOG 1, MITOCHONDRIAL-RELATED"/>
    <property type="match status" value="1"/>
</dbReference>
<dbReference type="AlphaFoldDB" id="A0A0G0ZFX0"/>
<dbReference type="InterPro" id="IPR001623">
    <property type="entry name" value="DnaJ_domain"/>
</dbReference>
<sequence length="368" mass="40194">MGAEFAFIQYSIFNILPMKDYYKTLGVQKSASQDEIKKAFRKLAHQHHPDKGGDAEKFKEASEAYQILSDEKKRKEYDTYGSAGPGHGFGGGQGGFDASGFQGGHGFEGVDLNDIFGDFFGGGRREQARRGRDISVDLEISFSEAVFGVEHKVRITKTSACDVCHGSGAKPNTKTKECATCKGKGRIQESVRTILGNFAQERECSACNGSGKIPEEKCVSCKGAGVLRKEEQITIRVPAGIQNGETVRLTGAGEAIKNGKAGDLYVRIHVSEHKVFKRDGYNLVMSLVVRLTDAILGAEYPVHTLDGEIKLKIPKGVSSGEILRVREKGIPIDSRRRGDLLIKLEVKTPTKLSRKAEKLIEELRGEGV</sequence>
<comment type="domain">
    <text evidence="8">The J domain is necessary and sufficient to stimulate DnaK ATPase activity. Zinc center 1 plays an important role in the autonomous, DnaK-independent chaperone activity of DnaJ. Zinc center 2 is essential for interaction with DnaK and for DnaJ activity.</text>
</comment>
<keyword evidence="5 8" id="KW-0143">Chaperone</keyword>
<comment type="similarity">
    <text evidence="6 8">Belongs to the DnaJ family.</text>
</comment>
<dbReference type="Gene3D" id="2.60.260.20">
    <property type="entry name" value="Urease metallochaperone UreE, N-terminal domain"/>
    <property type="match status" value="2"/>
</dbReference>
<keyword evidence="2 8" id="KW-0677">Repeat</keyword>
<dbReference type="GO" id="GO:0009408">
    <property type="term" value="P:response to heat"/>
    <property type="evidence" value="ECO:0007669"/>
    <property type="project" value="InterPro"/>
</dbReference>
<evidence type="ECO:0000256" key="4">
    <source>
        <dbReference type="ARBA" id="ARBA00022833"/>
    </source>
</evidence>
<evidence type="ECO:0000256" key="2">
    <source>
        <dbReference type="ARBA" id="ARBA00022737"/>
    </source>
</evidence>
<evidence type="ECO:0000256" key="6">
    <source>
        <dbReference type="ARBA" id="ARBA00061004"/>
    </source>
</evidence>
<dbReference type="GO" id="GO:0008270">
    <property type="term" value="F:zinc ion binding"/>
    <property type="evidence" value="ECO:0007669"/>
    <property type="project" value="UniProtKB-UniRule"/>
</dbReference>
<evidence type="ECO:0000313" key="12">
    <source>
        <dbReference type="EMBL" id="KKS47592.1"/>
    </source>
</evidence>
<feature type="binding site" evidence="8">
    <location>
        <position position="221"/>
    </location>
    <ligand>
        <name>Zn(2+)</name>
        <dbReference type="ChEBI" id="CHEBI:29105"/>
        <label>1</label>
    </ligand>
</feature>
<feature type="binding site" evidence="8">
    <location>
        <position position="204"/>
    </location>
    <ligand>
        <name>Zn(2+)</name>
        <dbReference type="ChEBI" id="CHEBI:29105"/>
        <label>2</label>
    </ligand>
</feature>
<dbReference type="CDD" id="cd10719">
    <property type="entry name" value="DnaJ_zf"/>
    <property type="match status" value="1"/>
</dbReference>
<feature type="domain" description="J" evidence="10">
    <location>
        <begin position="20"/>
        <end position="81"/>
    </location>
</feature>
<evidence type="ECO:0000256" key="3">
    <source>
        <dbReference type="ARBA" id="ARBA00022771"/>
    </source>
</evidence>
<feature type="domain" description="CR-type" evidence="11">
    <location>
        <begin position="148"/>
        <end position="230"/>
    </location>
</feature>
<reference evidence="12 13" key="1">
    <citation type="journal article" date="2015" name="Nature">
        <title>rRNA introns, odd ribosomes, and small enigmatic genomes across a large radiation of phyla.</title>
        <authorList>
            <person name="Brown C.T."/>
            <person name="Hug L.A."/>
            <person name="Thomas B.C."/>
            <person name="Sharon I."/>
            <person name="Castelle C.J."/>
            <person name="Singh A."/>
            <person name="Wilkins M.J."/>
            <person name="Williams K.H."/>
            <person name="Banfield J.F."/>
        </authorList>
    </citation>
    <scope>NUCLEOTIDE SEQUENCE [LARGE SCALE GENOMIC DNA]</scope>
</reference>
<comment type="caution">
    <text evidence="12">The sequence shown here is derived from an EMBL/GenBank/DDBJ whole genome shotgun (WGS) entry which is preliminary data.</text>
</comment>
<comment type="cofactor">
    <cofactor evidence="8">
        <name>Zn(2+)</name>
        <dbReference type="ChEBI" id="CHEBI:29105"/>
    </cofactor>
    <text evidence="8">Binds 2 Zn(2+) ions per monomer.</text>
</comment>
<keyword evidence="3 8" id="KW-0863">Zinc-finger</keyword>
<dbReference type="PANTHER" id="PTHR43096">
    <property type="entry name" value="DNAJ HOMOLOG 1, MITOCHONDRIAL-RELATED"/>
    <property type="match status" value="1"/>
</dbReference>
<organism evidence="12 13">
    <name type="scientific">Candidatus Nomurabacteria bacterium GW2011_GWC2_42_20</name>
    <dbReference type="NCBI Taxonomy" id="1618756"/>
    <lineage>
        <taxon>Bacteria</taxon>
        <taxon>Candidatus Nomuraibacteriota</taxon>
    </lineage>
</organism>
<comment type="function">
    <text evidence="8">Participates actively in the response to hyperosmotic and heat shock by preventing the aggregation of stress-denatured proteins and by disaggregating proteins, also in an autonomous, DnaK-independent fashion. Unfolded proteins bind initially to DnaJ; upon interaction with the DnaJ-bound protein, DnaK hydrolyzes its bound ATP, resulting in the formation of a stable complex. GrpE releases ADP from DnaK; ATP binding to DnaK triggers the release of the substrate protein, thus completing the reaction cycle. Several rounds of ATP-dependent interactions between DnaJ, DnaK and GrpE are required for fully efficient folding. Also involved, together with DnaK and GrpE, in the DNA replication of plasmids through activation of initiation proteins.</text>
</comment>
<comment type="subunit">
    <text evidence="8">Homodimer.</text>
</comment>
<feature type="repeat" description="CXXCXGXG motif" evidence="8">
    <location>
        <begin position="204"/>
        <end position="211"/>
    </location>
</feature>
<dbReference type="Gene3D" id="1.10.287.110">
    <property type="entry name" value="DnaJ domain"/>
    <property type="match status" value="1"/>
</dbReference>
<dbReference type="GO" id="GO:0005737">
    <property type="term" value="C:cytoplasm"/>
    <property type="evidence" value="ECO:0007669"/>
    <property type="project" value="UniProtKB-SubCell"/>
</dbReference>
<feature type="repeat" description="CXXCXGXG motif" evidence="8">
    <location>
        <begin position="218"/>
        <end position="225"/>
    </location>
</feature>
<dbReference type="InterPro" id="IPR036410">
    <property type="entry name" value="HSP_DnaJ_Cys-rich_dom_sf"/>
</dbReference>
<proteinExistence type="inferred from homology"/>
<dbReference type="SUPFAM" id="SSF49493">
    <property type="entry name" value="HSP40/DnaJ peptide-binding domain"/>
    <property type="match status" value="2"/>
</dbReference>
<dbReference type="EMBL" id="LCDG01000006">
    <property type="protein sequence ID" value="KKS47592.1"/>
    <property type="molecule type" value="Genomic_DNA"/>
</dbReference>
<dbReference type="InterPro" id="IPR002939">
    <property type="entry name" value="DnaJ_C"/>
</dbReference>
<dbReference type="Proteomes" id="UP000034704">
    <property type="component" value="Unassembled WGS sequence"/>
</dbReference>